<keyword evidence="3" id="KW-1185">Reference proteome</keyword>
<feature type="region of interest" description="Disordered" evidence="1">
    <location>
        <begin position="170"/>
        <end position="189"/>
    </location>
</feature>
<proteinExistence type="predicted"/>
<evidence type="ECO:0000256" key="1">
    <source>
        <dbReference type="SAM" id="MobiDB-lite"/>
    </source>
</evidence>
<sequence length="294" mass="31997">MFAGPPAHRACADCALEVALLHYEELGAELDAAQGSAGALGGGDLAVLVQRSESRPRVLWHLCALLDSSGASVPTTGAAWCRTHAALRLLQELALSPASAAEALAAEPRLPQWLDEACLFEHREDARATAAVRGRASALRAALRGAAPQRGARLASTDALVAGMVRVHRDDASTESGSSGPEQGAHARRHTPANKYTVYVLCYIYSALIIKYPLHLNSNADLHKLPQYFLIHPNYKVTTNEPPPMHRFDRVKEYRNNCTSDTGYLIAAIQRHANDDYDFEDVVTKIRLQKSMLL</sequence>
<evidence type="ECO:0000313" key="3">
    <source>
        <dbReference type="Proteomes" id="UP001189429"/>
    </source>
</evidence>
<comment type="caution">
    <text evidence="2">The sequence shown here is derived from an EMBL/GenBank/DDBJ whole genome shotgun (WGS) entry which is preliminary data.</text>
</comment>
<organism evidence="2 3">
    <name type="scientific">Prorocentrum cordatum</name>
    <dbReference type="NCBI Taxonomy" id="2364126"/>
    <lineage>
        <taxon>Eukaryota</taxon>
        <taxon>Sar</taxon>
        <taxon>Alveolata</taxon>
        <taxon>Dinophyceae</taxon>
        <taxon>Prorocentrales</taxon>
        <taxon>Prorocentraceae</taxon>
        <taxon>Prorocentrum</taxon>
    </lineage>
</organism>
<evidence type="ECO:0000313" key="2">
    <source>
        <dbReference type="EMBL" id="CAK0841873.1"/>
    </source>
</evidence>
<gene>
    <name evidence="2" type="ORF">PCOR1329_LOCUS36944</name>
</gene>
<name>A0ABN9T9Y2_9DINO</name>
<protein>
    <submittedName>
        <fullName evidence="2">Uncharacterized protein</fullName>
    </submittedName>
</protein>
<accession>A0ABN9T9Y2</accession>
<dbReference type="Proteomes" id="UP001189429">
    <property type="component" value="Unassembled WGS sequence"/>
</dbReference>
<reference evidence="2" key="1">
    <citation type="submission" date="2023-10" db="EMBL/GenBank/DDBJ databases">
        <authorList>
            <person name="Chen Y."/>
            <person name="Shah S."/>
            <person name="Dougan E. K."/>
            <person name="Thang M."/>
            <person name="Chan C."/>
        </authorList>
    </citation>
    <scope>NUCLEOTIDE SEQUENCE [LARGE SCALE GENOMIC DNA]</scope>
</reference>
<dbReference type="EMBL" id="CAUYUJ010014487">
    <property type="protein sequence ID" value="CAK0841873.1"/>
    <property type="molecule type" value="Genomic_DNA"/>
</dbReference>